<gene>
    <name evidence="2" type="ORF">G5V58_01280</name>
</gene>
<dbReference type="KEGG" id="nano:G5V58_01280"/>
<keyword evidence="3" id="KW-1185">Reference proteome</keyword>
<evidence type="ECO:0008006" key="4">
    <source>
        <dbReference type="Google" id="ProtNLM"/>
    </source>
</evidence>
<dbReference type="RefSeq" id="WP_165228053.1">
    <property type="nucleotide sequence ID" value="NZ_CP049257.1"/>
</dbReference>
<keyword evidence="1" id="KW-1133">Transmembrane helix</keyword>
<feature type="transmembrane region" description="Helical" evidence="1">
    <location>
        <begin position="45"/>
        <end position="64"/>
    </location>
</feature>
<evidence type="ECO:0000256" key="1">
    <source>
        <dbReference type="SAM" id="Phobius"/>
    </source>
</evidence>
<sequence length="309" mass="33128">MTDLLTRLADARPTDAELDRMWAPADRAALLGRVRAPRPRRARRAALLGVAAAAVAGLAVPTLLPTGDATAADLHLLARSAASYDGTVLQEGTWLHERSRSVQRNEPSTGEVPVLDTVRETWTSWDGRLLLVERRPSAGWTSYDVLDDDAPPSLADPTPEFAASLPDDADDLLAYLDPRVSGSSSHDEALFEALRTLMTSHTLPPRTLAAAYEALAEVDGVHTADARAGDRPTVEITFDDAVSSSTETIVVDRATGQVLSTHLRSDQRDYSSTTLLSEVVSEVPAAVRAAFRSHEEGVRYDAAGVALAD</sequence>
<dbReference type="InterPro" id="IPR047789">
    <property type="entry name" value="CU044_5270-like"/>
</dbReference>
<dbReference type="Proteomes" id="UP000502996">
    <property type="component" value="Chromosome"/>
</dbReference>
<protein>
    <recommendedName>
        <fullName evidence="4">CU044_5270 family protein</fullName>
    </recommendedName>
</protein>
<proteinExistence type="predicted"/>
<organism evidence="2 3">
    <name type="scientific">Nocardioides anomalus</name>
    <dbReference type="NCBI Taxonomy" id="2712223"/>
    <lineage>
        <taxon>Bacteria</taxon>
        <taxon>Bacillati</taxon>
        <taxon>Actinomycetota</taxon>
        <taxon>Actinomycetes</taxon>
        <taxon>Propionibacteriales</taxon>
        <taxon>Nocardioidaceae</taxon>
        <taxon>Nocardioides</taxon>
    </lineage>
</organism>
<evidence type="ECO:0000313" key="2">
    <source>
        <dbReference type="EMBL" id="QIG41583.1"/>
    </source>
</evidence>
<evidence type="ECO:0000313" key="3">
    <source>
        <dbReference type="Proteomes" id="UP000502996"/>
    </source>
</evidence>
<dbReference type="AlphaFoldDB" id="A0A6G6W8V1"/>
<name>A0A6G6W8V1_9ACTN</name>
<reference evidence="2 3" key="1">
    <citation type="submission" date="2020-02" db="EMBL/GenBank/DDBJ databases">
        <title>Full genome sequence of Nocardioides sp. R-3366.</title>
        <authorList>
            <person name="Im W.-T."/>
        </authorList>
    </citation>
    <scope>NUCLEOTIDE SEQUENCE [LARGE SCALE GENOMIC DNA]</scope>
    <source>
        <strain evidence="2 3">R-3366</strain>
    </source>
</reference>
<keyword evidence="1" id="KW-0812">Transmembrane</keyword>
<keyword evidence="1" id="KW-0472">Membrane</keyword>
<dbReference type="NCBIfam" id="NF038083">
    <property type="entry name" value="CU044_5270_fam"/>
    <property type="match status" value="1"/>
</dbReference>
<dbReference type="EMBL" id="CP049257">
    <property type="protein sequence ID" value="QIG41583.1"/>
    <property type="molecule type" value="Genomic_DNA"/>
</dbReference>
<accession>A0A6G6W8V1</accession>